<dbReference type="VEuPathDB" id="FungiDB:VP01_6900g1"/>
<protein>
    <submittedName>
        <fullName evidence="2">Uncharacterized protein</fullName>
    </submittedName>
</protein>
<proteinExistence type="predicted"/>
<evidence type="ECO:0000313" key="2">
    <source>
        <dbReference type="EMBL" id="KNZ46839.1"/>
    </source>
</evidence>
<reference evidence="2 3" key="1">
    <citation type="submission" date="2015-08" db="EMBL/GenBank/DDBJ databases">
        <title>Next Generation Sequencing and Analysis of the Genome of Puccinia sorghi L Schw, the Causal Agent of Maize Common Rust.</title>
        <authorList>
            <person name="Rochi L."/>
            <person name="Burguener G."/>
            <person name="Darino M."/>
            <person name="Turjanski A."/>
            <person name="Kreff E."/>
            <person name="Dieguez M.J."/>
            <person name="Sacco F."/>
        </authorList>
    </citation>
    <scope>NUCLEOTIDE SEQUENCE [LARGE SCALE GENOMIC DNA]</scope>
    <source>
        <strain evidence="2 3">RO10H11247</strain>
    </source>
</reference>
<gene>
    <name evidence="2" type="ORF">VP01_6900g1</name>
</gene>
<evidence type="ECO:0000256" key="1">
    <source>
        <dbReference type="SAM" id="MobiDB-lite"/>
    </source>
</evidence>
<organism evidence="2 3">
    <name type="scientific">Puccinia sorghi</name>
    <dbReference type="NCBI Taxonomy" id="27349"/>
    <lineage>
        <taxon>Eukaryota</taxon>
        <taxon>Fungi</taxon>
        <taxon>Dikarya</taxon>
        <taxon>Basidiomycota</taxon>
        <taxon>Pucciniomycotina</taxon>
        <taxon>Pucciniomycetes</taxon>
        <taxon>Pucciniales</taxon>
        <taxon>Pucciniaceae</taxon>
        <taxon>Puccinia</taxon>
    </lineage>
</organism>
<dbReference type="EMBL" id="LAVV01012273">
    <property type="protein sequence ID" value="KNZ46839.1"/>
    <property type="molecule type" value="Genomic_DNA"/>
</dbReference>
<dbReference type="AlphaFoldDB" id="A0A0L6UE79"/>
<name>A0A0L6UE79_9BASI</name>
<accession>A0A0L6UE79</accession>
<sequence>MHLNADQIKLVHPCQEQKRQEKLGWESDSCCLKHRFCKHWLDNHQETQSFLKEDKFQADSHTAYLDWLEMVVNNGKSEVNLTLTMPNPSDVIKQAAKDDLLAAHAQQQAMKDTSAKRKSAAGKDEEDNLDDEELDTVDWEHIKTHMTKIYEHKLTKIKYDFQLPVYIYGANPHQYILITIEACQDWACALLILYFSLNSSMEQTPGVTPKSPPRSLPYITLKGAKQAKINELAPDPSPGGSSANTITPAQIKIVS</sequence>
<dbReference type="Proteomes" id="UP000037035">
    <property type="component" value="Unassembled WGS sequence"/>
</dbReference>
<feature type="region of interest" description="Disordered" evidence="1">
    <location>
        <begin position="107"/>
        <end position="130"/>
    </location>
</feature>
<keyword evidence="3" id="KW-1185">Reference proteome</keyword>
<comment type="caution">
    <text evidence="2">The sequence shown here is derived from an EMBL/GenBank/DDBJ whole genome shotgun (WGS) entry which is preliminary data.</text>
</comment>
<evidence type="ECO:0000313" key="3">
    <source>
        <dbReference type="Proteomes" id="UP000037035"/>
    </source>
</evidence>